<accession>A0ABU1BSH5</accession>
<proteinExistence type="predicted"/>
<feature type="region of interest" description="Disordered" evidence="1">
    <location>
        <begin position="1"/>
        <end position="105"/>
    </location>
</feature>
<gene>
    <name evidence="2" type="ORF">Q8A64_16240</name>
</gene>
<dbReference type="EMBL" id="JAUYVH010000014">
    <property type="protein sequence ID" value="MDQ9171965.1"/>
    <property type="molecule type" value="Genomic_DNA"/>
</dbReference>
<protein>
    <submittedName>
        <fullName evidence="2">Uncharacterized protein</fullName>
    </submittedName>
</protein>
<feature type="compositionally biased region" description="Basic and acidic residues" evidence="1">
    <location>
        <begin position="20"/>
        <end position="42"/>
    </location>
</feature>
<dbReference type="Proteomes" id="UP001225596">
    <property type="component" value="Unassembled WGS sequence"/>
</dbReference>
<reference evidence="2 3" key="1">
    <citation type="submission" date="2023-08" db="EMBL/GenBank/DDBJ databases">
        <title>Oxalobacteraceae gen .nov., isolated from river sludge outside the plant.</title>
        <authorList>
            <person name="Zhao S.Y."/>
        </authorList>
    </citation>
    <scope>NUCLEOTIDE SEQUENCE [LARGE SCALE GENOMIC DNA]</scope>
    <source>
        <strain evidence="2 3">R-40</strain>
    </source>
</reference>
<evidence type="ECO:0000313" key="3">
    <source>
        <dbReference type="Proteomes" id="UP001225596"/>
    </source>
</evidence>
<feature type="compositionally biased region" description="Basic and acidic residues" evidence="1">
    <location>
        <begin position="68"/>
        <end position="88"/>
    </location>
</feature>
<comment type="caution">
    <text evidence="2">The sequence shown here is derived from an EMBL/GenBank/DDBJ whole genome shotgun (WGS) entry which is preliminary data.</text>
</comment>
<organism evidence="2 3">
    <name type="scientific">Keguizhuia sedimenti</name>
    <dbReference type="NCBI Taxonomy" id="3064264"/>
    <lineage>
        <taxon>Bacteria</taxon>
        <taxon>Pseudomonadati</taxon>
        <taxon>Pseudomonadota</taxon>
        <taxon>Betaproteobacteria</taxon>
        <taxon>Burkholderiales</taxon>
        <taxon>Oxalobacteraceae</taxon>
        <taxon>Keguizhuia</taxon>
    </lineage>
</organism>
<name>A0ABU1BSH5_9BURK</name>
<dbReference type="RefSeq" id="WP_338437946.1">
    <property type="nucleotide sequence ID" value="NZ_JAUYVH010000014.1"/>
</dbReference>
<sequence>MANSEQVNGVKPFQVRAKSPAKDETELTSKRTPRMPHERDESADSQSSGVRDDIKQAFDDVMEGQMDTDLRETRGVENSQPKDEEHRKANIIPPKDSPVRNPRDR</sequence>
<evidence type="ECO:0000256" key="1">
    <source>
        <dbReference type="SAM" id="MobiDB-lite"/>
    </source>
</evidence>
<keyword evidence="3" id="KW-1185">Reference proteome</keyword>
<evidence type="ECO:0000313" key="2">
    <source>
        <dbReference type="EMBL" id="MDQ9171965.1"/>
    </source>
</evidence>